<dbReference type="Gene3D" id="2.40.30.10">
    <property type="entry name" value="Translation factors"/>
    <property type="match status" value="1"/>
</dbReference>
<evidence type="ECO:0000313" key="3">
    <source>
        <dbReference type="Proteomes" id="UP000001568"/>
    </source>
</evidence>
<dbReference type="InterPro" id="IPR049393">
    <property type="entry name" value="eEFSec_III"/>
</dbReference>
<dbReference type="Gene3D" id="3.40.50.300">
    <property type="entry name" value="P-loop containing nucleotide triphosphate hydrolases"/>
    <property type="match status" value="1"/>
</dbReference>
<accession>A4RX89</accession>
<dbReference type="GO" id="GO:0001514">
    <property type="term" value="P:selenocysteine incorporation"/>
    <property type="evidence" value="ECO:0007669"/>
    <property type="project" value="TreeGrafter"/>
</dbReference>
<organism evidence="2 3">
    <name type="scientific">Ostreococcus lucimarinus (strain CCE9901)</name>
    <dbReference type="NCBI Taxonomy" id="436017"/>
    <lineage>
        <taxon>Eukaryota</taxon>
        <taxon>Viridiplantae</taxon>
        <taxon>Chlorophyta</taxon>
        <taxon>Mamiellophyceae</taxon>
        <taxon>Mamiellales</taxon>
        <taxon>Bathycoccaceae</taxon>
        <taxon>Ostreococcus</taxon>
    </lineage>
</organism>
<dbReference type="GO" id="GO:0003746">
    <property type="term" value="F:translation elongation factor activity"/>
    <property type="evidence" value="ECO:0007669"/>
    <property type="project" value="TreeGrafter"/>
</dbReference>
<dbReference type="KEGG" id="olu:OSTLU_38745"/>
<dbReference type="Pfam" id="PF21131">
    <property type="entry name" value="eEFSec_4th"/>
    <property type="match status" value="1"/>
</dbReference>
<dbReference type="Gramene" id="ABO96247">
    <property type="protein sequence ID" value="ABO96247"/>
    <property type="gene ID" value="OSTLU_38745"/>
</dbReference>
<dbReference type="PANTHER" id="PTHR43721:SF11">
    <property type="entry name" value="SELENOCYSTEINE-SPECIFIC ELONGATION FACTOR"/>
    <property type="match status" value="1"/>
</dbReference>
<dbReference type="GO" id="GO:0005525">
    <property type="term" value="F:GTP binding"/>
    <property type="evidence" value="ECO:0007669"/>
    <property type="project" value="InterPro"/>
</dbReference>
<dbReference type="CDD" id="cd01889">
    <property type="entry name" value="SelB_euk"/>
    <property type="match status" value="1"/>
</dbReference>
<dbReference type="PANTHER" id="PTHR43721">
    <property type="entry name" value="ELONGATION FACTOR TU-RELATED"/>
    <property type="match status" value="1"/>
</dbReference>
<dbReference type="CDD" id="cd04094">
    <property type="entry name" value="eSelB_III"/>
    <property type="match status" value="1"/>
</dbReference>
<feature type="domain" description="Tr-type G" evidence="1">
    <location>
        <begin position="4"/>
        <end position="209"/>
    </location>
</feature>
<dbReference type="HOGENOM" id="CLU_019148_1_0_1"/>
<dbReference type="STRING" id="436017.A4RX89"/>
<dbReference type="InterPro" id="IPR027417">
    <property type="entry name" value="P-loop_NTPase"/>
</dbReference>
<evidence type="ECO:0000259" key="1">
    <source>
        <dbReference type="PROSITE" id="PS51722"/>
    </source>
</evidence>
<dbReference type="SUPFAM" id="SSF50447">
    <property type="entry name" value="Translation proteins"/>
    <property type="match status" value="1"/>
</dbReference>
<sequence>MKPRLNVNVGVLGHIDSGKTSLARAISTAFSTASLDKCPQSAARGITLDLGFSSFLAEFPDDVDDATREAYDGAQFTLVDCPGHASLIKTVLGGASIIDLMILVVDAQKGVQTQTAECLVVGEITTDRLIVAVNKIDAFAEEVREEKVAKMQAKLASVFAKTKFKGCAMLPVSARPGGADSQALDSGGDPPIGIEALKTKLLELIPEVKKKREAEGAFLFAVDHCFPVKGQGTVLTGTTLRGSVAVGDTIEIPHLKLEKKIKSMQMFKKSVDSCARGDRLGICVAGLDAKVLERGLVCEPNTVPTFDAAIVSASKIRFFKSAVKCGAKFHITIGHTTVMATVHFFGDVSRGGENALSDALASMQLTEVGFDASKEYKHCEELLTETEARAIVDEAGGVDAFDAPTFAKYALLEFEQPITVPTDELYIASRLDTDIHQNTCRLAFHGRMLQHINTQREPDAIRSLRVFKMKSREGAIERVQDERTVIGKGMFKKESDLTAFLGMRVWTSNQECGTIEGGFGKSGKYKVYFSNGIKKGAGNGKLTLRFKKYVFDAQGKKMQQTGL</sequence>
<dbReference type="PROSITE" id="PS51722">
    <property type="entry name" value="G_TR_2"/>
    <property type="match status" value="1"/>
</dbReference>
<dbReference type="Pfam" id="PF00009">
    <property type="entry name" value="GTP_EFTU"/>
    <property type="match status" value="1"/>
</dbReference>
<dbReference type="eggNOG" id="KOG0461">
    <property type="taxonomic scope" value="Eukaryota"/>
</dbReference>
<dbReference type="CDD" id="cd03696">
    <property type="entry name" value="SelB_II"/>
    <property type="match status" value="1"/>
</dbReference>
<dbReference type="FunFam" id="2.40.30.10:FF:000052">
    <property type="entry name" value="Selenocysteine-specific elongation factor EF-Sec"/>
    <property type="match status" value="1"/>
</dbReference>
<dbReference type="RefSeq" id="XP_001417954.1">
    <property type="nucleotide sequence ID" value="XM_001417917.1"/>
</dbReference>
<gene>
    <name evidence="2" type="ORF">OSTLU_38745</name>
</gene>
<reference evidence="2 3" key="1">
    <citation type="journal article" date="2007" name="Proc. Natl. Acad. Sci. U.S.A.">
        <title>The tiny eukaryote Ostreococcus provides genomic insights into the paradox of plankton speciation.</title>
        <authorList>
            <person name="Palenik B."/>
            <person name="Grimwood J."/>
            <person name="Aerts A."/>
            <person name="Rouze P."/>
            <person name="Salamov A."/>
            <person name="Putnam N."/>
            <person name="Dupont C."/>
            <person name="Jorgensen R."/>
            <person name="Derelle E."/>
            <person name="Rombauts S."/>
            <person name="Zhou K."/>
            <person name="Otillar R."/>
            <person name="Merchant S.S."/>
            <person name="Podell S."/>
            <person name="Gaasterland T."/>
            <person name="Napoli C."/>
            <person name="Gendler K."/>
            <person name="Manuell A."/>
            <person name="Tai V."/>
            <person name="Vallon O."/>
            <person name="Piganeau G."/>
            <person name="Jancek S."/>
            <person name="Heijde M."/>
            <person name="Jabbari K."/>
            <person name="Bowler C."/>
            <person name="Lohr M."/>
            <person name="Robbens S."/>
            <person name="Werner G."/>
            <person name="Dubchak I."/>
            <person name="Pazour G.J."/>
            <person name="Ren Q."/>
            <person name="Paulsen I."/>
            <person name="Delwiche C."/>
            <person name="Schmutz J."/>
            <person name="Rokhsar D."/>
            <person name="Van de Peer Y."/>
            <person name="Moreau H."/>
            <person name="Grigoriev I.V."/>
        </authorList>
    </citation>
    <scope>NUCLEOTIDE SEQUENCE [LARGE SCALE GENOMIC DNA]</scope>
    <source>
        <strain evidence="2 3">CCE9901</strain>
    </source>
</reference>
<dbReference type="OrthoDB" id="2067at2759"/>
<dbReference type="SUPFAM" id="SSF52540">
    <property type="entry name" value="P-loop containing nucleoside triphosphate hydrolases"/>
    <property type="match status" value="1"/>
</dbReference>
<name>A4RX89_OSTLU</name>
<evidence type="ECO:0000313" key="2">
    <source>
        <dbReference type="EMBL" id="ABO96247.1"/>
    </source>
</evidence>
<dbReference type="EMBL" id="CP000585">
    <property type="protein sequence ID" value="ABO96247.1"/>
    <property type="molecule type" value="Genomic_DNA"/>
</dbReference>
<dbReference type="PRINTS" id="PR00315">
    <property type="entry name" value="ELONGATNFCT"/>
</dbReference>
<protein>
    <recommendedName>
        <fullName evidence="1">Tr-type G domain-containing protein</fullName>
    </recommendedName>
</protein>
<proteinExistence type="predicted"/>
<dbReference type="GeneID" id="5001820"/>
<dbReference type="InterPro" id="IPR000795">
    <property type="entry name" value="T_Tr_GTP-bd_dom"/>
</dbReference>
<dbReference type="OMA" id="CFAIKGQ"/>
<dbReference type="AlphaFoldDB" id="A4RX89"/>
<dbReference type="GO" id="GO:0003924">
    <property type="term" value="F:GTPase activity"/>
    <property type="evidence" value="ECO:0007669"/>
    <property type="project" value="InterPro"/>
</dbReference>
<dbReference type="Pfam" id="PF21208">
    <property type="entry name" value="euk_SelB_III"/>
    <property type="match status" value="1"/>
</dbReference>
<dbReference type="Proteomes" id="UP000001568">
    <property type="component" value="Chromosome 5"/>
</dbReference>
<dbReference type="InterPro" id="IPR050055">
    <property type="entry name" value="EF-Tu_GTPase"/>
</dbReference>
<dbReference type="InterPro" id="IPR009000">
    <property type="entry name" value="Transl_B-barrel_sf"/>
</dbReference>
<dbReference type="InterPro" id="IPR049394">
    <property type="entry name" value="eEFSec_C"/>
</dbReference>
<keyword evidence="3" id="KW-1185">Reference proteome</keyword>